<dbReference type="OrthoDB" id="4085621at2759"/>
<feature type="coiled-coil region" evidence="1">
    <location>
        <begin position="33"/>
        <end position="102"/>
    </location>
</feature>
<dbReference type="EMBL" id="AOGT01000869">
    <property type="protein sequence ID" value="EMG49007.1"/>
    <property type="molecule type" value="Genomic_DNA"/>
</dbReference>
<sequence length="330" mass="37699">MSAGKYFLGAAALVGGVYYYDQKVQPILPRKQHQELAQHAQSIDNKANELNNKLTQKIDDGKDFIIQKTDSAVQQVKDSSIYKNVKQNTQDYKKSVEEATEQDTNALVAGVRKYIDFINKLGEGKIETGTTQYSTVSPNVEVKEKSIFEGWFGSSDSDKLKNKANQAANDVKEAKEKAEEGFFNWNSKKLDELDAKSNDALNWTNKQINKASDEVNKQIDYASAEFNKYYAQAQKDWTDSIDNLSKQWEDSKKSLNGKFDAEKDKAIKTVRDAKTQFEKTRDEVANDPYKKEKLDKAKDHFQSAVHNLKLFGDDIYNDFDKKFKDLFNQK</sequence>
<dbReference type="OMA" id="KLFNWGS"/>
<gene>
    <name evidence="2" type="ORF">G210_0326</name>
</gene>
<keyword evidence="3" id="KW-1185">Reference proteome</keyword>
<accession>M3HNF8</accession>
<proteinExistence type="predicted"/>
<dbReference type="AlphaFoldDB" id="M3HNF8"/>
<reference evidence="2 3" key="1">
    <citation type="submission" date="2013-02" db="EMBL/GenBank/DDBJ databases">
        <title>Genome sequence of Candida maltosa Xu316, a potential industrial strain for xylitol and ethanol production.</title>
        <authorList>
            <person name="Yu J."/>
            <person name="Wang Q."/>
            <person name="Geng X."/>
            <person name="Bao W."/>
            <person name="He P."/>
            <person name="Cai J."/>
        </authorList>
    </citation>
    <scope>NUCLEOTIDE SEQUENCE [LARGE SCALE GENOMIC DNA]</scope>
    <source>
        <strain evidence="3">Xu316</strain>
    </source>
</reference>
<dbReference type="HOGENOM" id="CLU_042309_0_0_1"/>
<dbReference type="eggNOG" id="ENOG502SGZY">
    <property type="taxonomic scope" value="Eukaryota"/>
</dbReference>
<name>M3HNF8_CANMX</name>
<evidence type="ECO:0000313" key="2">
    <source>
        <dbReference type="EMBL" id="EMG49007.1"/>
    </source>
</evidence>
<comment type="caution">
    <text evidence="2">The sequence shown here is derived from an EMBL/GenBank/DDBJ whole genome shotgun (WGS) entry which is preliminary data.</text>
</comment>
<evidence type="ECO:0000313" key="3">
    <source>
        <dbReference type="Proteomes" id="UP000011777"/>
    </source>
</evidence>
<evidence type="ECO:0000256" key="1">
    <source>
        <dbReference type="SAM" id="Coils"/>
    </source>
</evidence>
<dbReference type="STRING" id="1245528.M3HNF8"/>
<keyword evidence="1" id="KW-0175">Coiled coil</keyword>
<dbReference type="Proteomes" id="UP000011777">
    <property type="component" value="Unassembled WGS sequence"/>
</dbReference>
<protein>
    <submittedName>
        <fullName evidence="2">37 kDa cell surface protein</fullName>
    </submittedName>
</protein>
<organism evidence="2 3">
    <name type="scientific">Candida maltosa (strain Xu316)</name>
    <name type="common">Yeast</name>
    <dbReference type="NCBI Taxonomy" id="1245528"/>
    <lineage>
        <taxon>Eukaryota</taxon>
        <taxon>Fungi</taxon>
        <taxon>Dikarya</taxon>
        <taxon>Ascomycota</taxon>
        <taxon>Saccharomycotina</taxon>
        <taxon>Pichiomycetes</taxon>
        <taxon>Debaryomycetaceae</taxon>
        <taxon>Candida/Lodderomyces clade</taxon>
        <taxon>Candida</taxon>
    </lineage>
</organism>